<sequence>MKKLLFLFMLCIQAFSIELAPTNFGLRDLTIQISQECNKNILVSQDIKNMSVDYFLIEDVSPEVLFETYKRVIESKGLFLNDYGSFYVVDEKAHVVPKEQDNSNIELTIKVIEINNEKLNQKGLDPTFLSNLNINVSSVDLKNFTVDKLFSAQFKDVLNALETQDYIKIVSEPYVIVSNNGKTTMNVGDSVSVKTSSYDSSTSTSVRNTYTQKDLGLTVSINPRILDNGLIALNVVLTQETLKKLDSDGLIQTSKKSINSAFNLKDGGSISLGGLTSAQDIKDINKIPVLGDIPLLEYLFKYESLNTKRSTLTFFIQVRVLK</sequence>
<dbReference type="GO" id="GO:0015627">
    <property type="term" value="C:type II protein secretion system complex"/>
    <property type="evidence" value="ECO:0007669"/>
    <property type="project" value="TreeGrafter"/>
</dbReference>
<dbReference type="PRINTS" id="PR01032">
    <property type="entry name" value="PHAGEIV"/>
</dbReference>
<feature type="domain" description="Type II/III secretion system secretin-like" evidence="6">
    <location>
        <begin position="160"/>
        <end position="321"/>
    </location>
</feature>
<dbReference type="HOGENOM" id="CLU_863122_0_0_7"/>
<feature type="signal peptide" evidence="5">
    <location>
        <begin position="1"/>
        <end position="19"/>
    </location>
</feature>
<comment type="subcellular location">
    <subcellularLocation>
        <location evidence="1">Membrane</location>
    </subcellularLocation>
</comment>
<dbReference type="GO" id="GO:0016020">
    <property type="term" value="C:membrane"/>
    <property type="evidence" value="ECO:0007669"/>
    <property type="project" value="UniProtKB-SubCell"/>
</dbReference>
<feature type="chain" id="PRO_5003682520" evidence="5">
    <location>
        <begin position="20"/>
        <end position="322"/>
    </location>
</feature>
<keyword evidence="3" id="KW-0472">Membrane</keyword>
<dbReference type="InterPro" id="IPR001775">
    <property type="entry name" value="GspD/PilQ"/>
</dbReference>
<dbReference type="GO" id="GO:0009306">
    <property type="term" value="P:protein secretion"/>
    <property type="evidence" value="ECO:0007669"/>
    <property type="project" value="InterPro"/>
</dbReference>
<dbReference type="Proteomes" id="UP000006176">
    <property type="component" value="Chromosome"/>
</dbReference>
<dbReference type="PANTHER" id="PTHR30332">
    <property type="entry name" value="PROBABLE GENERAL SECRETION PATHWAY PROTEIN D"/>
    <property type="match status" value="1"/>
</dbReference>
<protein>
    <submittedName>
        <fullName evidence="7">Type II secretory pathway, component PulD</fullName>
    </submittedName>
</protein>
<name>I3XWE7_SULBS</name>
<accession>I3XWE7</accession>
<dbReference type="EMBL" id="CP003333">
    <property type="protein sequence ID" value="AFL68271.1"/>
    <property type="molecule type" value="Genomic_DNA"/>
</dbReference>
<gene>
    <name evidence="7" type="ordered locus">Sulba_0970</name>
</gene>
<comment type="similarity">
    <text evidence="4">Belongs to the bacterial secretin family.</text>
</comment>
<dbReference type="OrthoDB" id="9775455at2"/>
<evidence type="ECO:0000256" key="3">
    <source>
        <dbReference type="ARBA" id="ARBA00023136"/>
    </source>
</evidence>
<evidence type="ECO:0000256" key="5">
    <source>
        <dbReference type="SAM" id="SignalP"/>
    </source>
</evidence>
<evidence type="ECO:0000256" key="1">
    <source>
        <dbReference type="ARBA" id="ARBA00004370"/>
    </source>
</evidence>
<dbReference type="InterPro" id="IPR004846">
    <property type="entry name" value="T2SS/T3SS_dom"/>
</dbReference>
<dbReference type="AlphaFoldDB" id="I3XWE7"/>
<evidence type="ECO:0000313" key="7">
    <source>
        <dbReference type="EMBL" id="AFL68271.1"/>
    </source>
</evidence>
<dbReference type="PANTHER" id="PTHR30332:SF24">
    <property type="entry name" value="SECRETIN GSPD-RELATED"/>
    <property type="match status" value="1"/>
</dbReference>
<keyword evidence="2 5" id="KW-0732">Signal</keyword>
<evidence type="ECO:0000256" key="4">
    <source>
        <dbReference type="RuleBase" id="RU004003"/>
    </source>
</evidence>
<dbReference type="PRINTS" id="PR00811">
    <property type="entry name" value="BCTERIALGSPD"/>
</dbReference>
<keyword evidence="8" id="KW-1185">Reference proteome</keyword>
<dbReference type="RefSeq" id="WP_014769150.1">
    <property type="nucleotide sequence ID" value="NC_018002.1"/>
</dbReference>
<organism evidence="7 8">
    <name type="scientific">Sulfurospirillum barnesii (strain ATCC 700032 / DSM 10660 / SES-3)</name>
    <dbReference type="NCBI Taxonomy" id="760154"/>
    <lineage>
        <taxon>Bacteria</taxon>
        <taxon>Pseudomonadati</taxon>
        <taxon>Campylobacterota</taxon>
        <taxon>Epsilonproteobacteria</taxon>
        <taxon>Campylobacterales</taxon>
        <taxon>Sulfurospirillaceae</taxon>
        <taxon>Sulfurospirillum</taxon>
    </lineage>
</organism>
<dbReference type="PATRIC" id="fig|760154.4.peg.970"/>
<dbReference type="KEGG" id="sba:Sulba_0970"/>
<evidence type="ECO:0000313" key="8">
    <source>
        <dbReference type="Proteomes" id="UP000006176"/>
    </source>
</evidence>
<dbReference type="Pfam" id="PF00263">
    <property type="entry name" value="Secretin"/>
    <property type="match status" value="1"/>
</dbReference>
<dbReference type="STRING" id="760154.Sulba_0970"/>
<evidence type="ECO:0000259" key="6">
    <source>
        <dbReference type="Pfam" id="PF00263"/>
    </source>
</evidence>
<proteinExistence type="inferred from homology"/>
<evidence type="ECO:0000256" key="2">
    <source>
        <dbReference type="ARBA" id="ARBA00022729"/>
    </source>
</evidence>
<dbReference type="InterPro" id="IPR050810">
    <property type="entry name" value="Bact_Secretion_Sys_Channel"/>
</dbReference>
<reference evidence="7 8" key="1">
    <citation type="submission" date="2012-06" db="EMBL/GenBank/DDBJ databases">
        <title>Complete sequence of Sulfurospirillum barnesii SES-3.</title>
        <authorList>
            <consortium name="US DOE Joint Genome Institute"/>
            <person name="Lucas S."/>
            <person name="Han J."/>
            <person name="Lapidus A."/>
            <person name="Cheng J.-F."/>
            <person name="Goodwin L."/>
            <person name="Pitluck S."/>
            <person name="Peters L."/>
            <person name="Ovchinnikova G."/>
            <person name="Lu M."/>
            <person name="Detter J.C."/>
            <person name="Han C."/>
            <person name="Tapia R."/>
            <person name="Land M."/>
            <person name="Hauser L."/>
            <person name="Kyrpides N."/>
            <person name="Ivanova N."/>
            <person name="Pagani I."/>
            <person name="Stolz J."/>
            <person name="Arkin A."/>
            <person name="Dehal P."/>
            <person name="Oremland R."/>
            <person name="Saltikov C."/>
            <person name="Basu P."/>
            <person name="Hollibaugh J."/>
            <person name="Newman D."/>
            <person name="Stolyar S."/>
            <person name="Hazen T."/>
            <person name="Woyke T."/>
        </authorList>
    </citation>
    <scope>NUCLEOTIDE SEQUENCE [LARGE SCALE GENOMIC DNA]</scope>
    <source>
        <strain evidence="8">ATCC 700032 / DSM 10660 / SES-3</strain>
    </source>
</reference>
<dbReference type="eggNOG" id="COG1450">
    <property type="taxonomic scope" value="Bacteria"/>
</dbReference>